<dbReference type="Pfam" id="PF07883">
    <property type="entry name" value="Cupin_2"/>
    <property type="match status" value="1"/>
</dbReference>
<feature type="domain" description="Cupin type-2" evidence="1">
    <location>
        <begin position="57"/>
        <end position="107"/>
    </location>
</feature>
<dbReference type="InterPro" id="IPR014710">
    <property type="entry name" value="RmlC-like_jellyroll"/>
</dbReference>
<dbReference type="InterPro" id="IPR013096">
    <property type="entry name" value="Cupin_2"/>
</dbReference>
<reference evidence="3" key="1">
    <citation type="journal article" date="2019" name="Int. J. Syst. Evol. Microbiol.">
        <title>The Global Catalogue of Microorganisms (GCM) 10K type strain sequencing project: providing services to taxonomists for standard genome sequencing and annotation.</title>
        <authorList>
            <consortium name="The Broad Institute Genomics Platform"/>
            <consortium name="The Broad Institute Genome Sequencing Center for Infectious Disease"/>
            <person name="Wu L."/>
            <person name="Ma J."/>
        </authorList>
    </citation>
    <scope>NUCLEOTIDE SEQUENCE [LARGE SCALE GENOMIC DNA]</scope>
    <source>
        <strain evidence="3">KCTC 42143</strain>
    </source>
</reference>
<dbReference type="Gene3D" id="2.60.120.10">
    <property type="entry name" value="Jelly Rolls"/>
    <property type="match status" value="1"/>
</dbReference>
<gene>
    <name evidence="2" type="ORF">ACFSBK_03980</name>
</gene>
<dbReference type="PIRSF" id="PIRSF019307">
    <property type="entry name" value="UCP019307"/>
    <property type="match status" value="1"/>
</dbReference>
<evidence type="ECO:0000259" key="1">
    <source>
        <dbReference type="Pfam" id="PF07883"/>
    </source>
</evidence>
<proteinExistence type="predicted"/>
<comment type="caution">
    <text evidence="2">The sequence shown here is derived from an EMBL/GenBank/DDBJ whole genome shotgun (WGS) entry which is preliminary data.</text>
</comment>
<sequence length="167" mass="18404">MVEIFYTEENKPFPNNSLPVLYYPQGVADLLDKSDPAQNVLALFEQNGYSNGWVNGIFPYHHFHATTHEVLACIAGEATIQLGGPDAEKYPFTQGDVLLLPAGVAHKRIDASHDFKIVGAYPEGLEPDMQKGEAENYEVIKQLIASVVRPAKDPVEGEDGAVIKHWT</sequence>
<dbReference type="InterPro" id="IPR014500">
    <property type="entry name" value="UCP019307_cupin"/>
</dbReference>
<dbReference type="Proteomes" id="UP001597285">
    <property type="component" value="Unassembled WGS sequence"/>
</dbReference>
<dbReference type="EMBL" id="JBHUFF010000008">
    <property type="protein sequence ID" value="MFD1799020.1"/>
    <property type="molecule type" value="Genomic_DNA"/>
</dbReference>
<dbReference type="CDD" id="cd02219">
    <property type="entry name" value="cupin_YjlB-like"/>
    <property type="match status" value="1"/>
</dbReference>
<dbReference type="PANTHER" id="PTHR36448">
    <property type="entry name" value="BLR7373 PROTEIN"/>
    <property type="match status" value="1"/>
</dbReference>
<dbReference type="RefSeq" id="WP_058919405.1">
    <property type="nucleotide sequence ID" value="NZ_JBHSQC010000015.1"/>
</dbReference>
<organism evidence="2 3">
    <name type="scientific">Carnobacterium antarcticum</name>
    <dbReference type="NCBI Taxonomy" id="2126436"/>
    <lineage>
        <taxon>Bacteria</taxon>
        <taxon>Bacillati</taxon>
        <taxon>Bacillota</taxon>
        <taxon>Bacilli</taxon>
        <taxon>Lactobacillales</taxon>
        <taxon>Carnobacteriaceae</taxon>
        <taxon>Carnobacterium</taxon>
    </lineage>
</organism>
<dbReference type="PANTHER" id="PTHR36448:SF2">
    <property type="entry name" value="CUPIN TYPE-1 DOMAIN-CONTAINING PROTEIN"/>
    <property type="match status" value="1"/>
</dbReference>
<name>A0ABW4NLJ6_9LACT</name>
<accession>A0ABW4NLJ6</accession>
<dbReference type="SUPFAM" id="SSF51182">
    <property type="entry name" value="RmlC-like cupins"/>
    <property type="match status" value="1"/>
</dbReference>
<evidence type="ECO:0000313" key="2">
    <source>
        <dbReference type="EMBL" id="MFD1799020.1"/>
    </source>
</evidence>
<dbReference type="InterPro" id="IPR011051">
    <property type="entry name" value="RmlC_Cupin_sf"/>
</dbReference>
<evidence type="ECO:0000313" key="3">
    <source>
        <dbReference type="Proteomes" id="UP001597285"/>
    </source>
</evidence>
<dbReference type="InterPro" id="IPR047121">
    <property type="entry name" value="YjiB-like"/>
</dbReference>
<protein>
    <submittedName>
        <fullName evidence="2">Cupin domain-containing protein</fullName>
    </submittedName>
</protein>
<keyword evidence="3" id="KW-1185">Reference proteome</keyword>